<organism evidence="2 3">
    <name type="scientific">Levilactobacillus suantsaiihabitans</name>
    <dbReference type="NCBI Taxonomy" id="2487722"/>
    <lineage>
        <taxon>Bacteria</taxon>
        <taxon>Bacillati</taxon>
        <taxon>Bacillota</taxon>
        <taxon>Bacilli</taxon>
        <taxon>Lactobacillales</taxon>
        <taxon>Lactobacillaceae</taxon>
        <taxon>Levilactobacillus</taxon>
    </lineage>
</organism>
<feature type="transmembrane region" description="Helical" evidence="1">
    <location>
        <begin position="6"/>
        <end position="23"/>
    </location>
</feature>
<gene>
    <name evidence="2" type="ORF">EGT51_07535</name>
</gene>
<keyword evidence="3" id="KW-1185">Reference proteome</keyword>
<dbReference type="EMBL" id="RKLX01000010">
    <property type="protein sequence ID" value="TGD18731.1"/>
    <property type="molecule type" value="Genomic_DNA"/>
</dbReference>
<dbReference type="Proteomes" id="UP000297348">
    <property type="component" value="Unassembled WGS sequence"/>
</dbReference>
<sequence>MFLGIAILGAIFIVITFFSVINAGRRGESRRGPLIVLVLTILVTAGAIWKLPYWSANHHHSDQSAASSVSKTSSLSSQSGQAFASSTQTMTQAEAEKQVAQQLAKSLKKLGPVTFDKASKTYTLTITNTNLKKTIKGLHADPSQAKQAKWPKFAHNFIQTSASLKKALGKGYSLVFRVGHQSPVLVYKDGYLTKNQFE</sequence>
<keyword evidence="1" id="KW-0812">Transmembrane</keyword>
<feature type="transmembrane region" description="Helical" evidence="1">
    <location>
        <begin position="35"/>
        <end position="54"/>
    </location>
</feature>
<name>A0A4Z0J964_9LACO</name>
<dbReference type="RefSeq" id="WP_135368096.1">
    <property type="nucleotide sequence ID" value="NZ_RKLX01000010.1"/>
</dbReference>
<evidence type="ECO:0000313" key="3">
    <source>
        <dbReference type="Proteomes" id="UP000297348"/>
    </source>
</evidence>
<comment type="caution">
    <text evidence="2">The sequence shown here is derived from an EMBL/GenBank/DDBJ whole genome shotgun (WGS) entry which is preliminary data.</text>
</comment>
<dbReference type="OrthoDB" id="2327606at2"/>
<evidence type="ECO:0000256" key="1">
    <source>
        <dbReference type="SAM" id="Phobius"/>
    </source>
</evidence>
<protein>
    <recommendedName>
        <fullName evidence="4">DUF308 domain-containing protein</fullName>
    </recommendedName>
</protein>
<accession>A0A4Z0J964</accession>
<proteinExistence type="predicted"/>
<evidence type="ECO:0000313" key="2">
    <source>
        <dbReference type="EMBL" id="TGD18731.1"/>
    </source>
</evidence>
<dbReference type="AlphaFoldDB" id="A0A4Z0J964"/>
<keyword evidence="1" id="KW-1133">Transmembrane helix</keyword>
<evidence type="ECO:0008006" key="4">
    <source>
        <dbReference type="Google" id="ProtNLM"/>
    </source>
</evidence>
<keyword evidence="1" id="KW-0472">Membrane</keyword>
<reference evidence="2 3" key="1">
    <citation type="submission" date="2018-10" db="EMBL/GenBank/DDBJ databases">
        <title>Lactobacillus sp. R7 and Lactobacillus sp. R19 isolated from fermented mustard green product of Taiwan.</title>
        <authorList>
            <person name="Lin S.-T."/>
        </authorList>
    </citation>
    <scope>NUCLEOTIDE SEQUENCE [LARGE SCALE GENOMIC DNA]</scope>
    <source>
        <strain evidence="2 3">BCRC 81129</strain>
    </source>
</reference>